<gene>
    <name evidence="2" type="ORF">ROA7450_03038</name>
</gene>
<sequence length="117" mass="11885">MNDLNKTNTERNDVESAERREVLTSLLKYTAVVGGASTVALSASEAVAKSSASGVKYKPKCNNGFGNGDQCVPGQSGPHNNAENQGANAGNPNPNGVPNAPGNSGTNGNNGNNGNVW</sequence>
<keyword evidence="3" id="KW-1185">Reference proteome</keyword>
<dbReference type="RefSeq" id="WP_085806662.1">
    <property type="nucleotide sequence ID" value="NZ_FWFX01000010.1"/>
</dbReference>
<accession>A0A1X6ZR12</accession>
<organism evidence="2 3">
    <name type="scientific">Roseovarius albus</name>
    <dbReference type="NCBI Taxonomy" id="1247867"/>
    <lineage>
        <taxon>Bacteria</taxon>
        <taxon>Pseudomonadati</taxon>
        <taxon>Pseudomonadota</taxon>
        <taxon>Alphaproteobacteria</taxon>
        <taxon>Rhodobacterales</taxon>
        <taxon>Roseobacteraceae</taxon>
        <taxon>Roseovarius</taxon>
    </lineage>
</organism>
<dbReference type="Proteomes" id="UP000193061">
    <property type="component" value="Unassembled WGS sequence"/>
</dbReference>
<dbReference type="EMBL" id="FWFX01000010">
    <property type="protein sequence ID" value="SLN58962.1"/>
    <property type="molecule type" value="Genomic_DNA"/>
</dbReference>
<proteinExistence type="predicted"/>
<name>A0A1X6ZR12_9RHOB</name>
<evidence type="ECO:0000313" key="2">
    <source>
        <dbReference type="EMBL" id="SLN58962.1"/>
    </source>
</evidence>
<evidence type="ECO:0000256" key="1">
    <source>
        <dbReference type="SAM" id="MobiDB-lite"/>
    </source>
</evidence>
<protein>
    <submittedName>
        <fullName evidence="2">Uncharacterized protein</fullName>
    </submittedName>
</protein>
<dbReference type="AlphaFoldDB" id="A0A1X6ZR12"/>
<reference evidence="2 3" key="1">
    <citation type="submission" date="2017-03" db="EMBL/GenBank/DDBJ databases">
        <authorList>
            <person name="Afonso C.L."/>
            <person name="Miller P.J."/>
            <person name="Scott M.A."/>
            <person name="Spackman E."/>
            <person name="Goraichik I."/>
            <person name="Dimitrov K.M."/>
            <person name="Suarez D.L."/>
            <person name="Swayne D.E."/>
        </authorList>
    </citation>
    <scope>NUCLEOTIDE SEQUENCE [LARGE SCALE GENOMIC DNA]</scope>
    <source>
        <strain evidence="2 3">CECT 7450</strain>
    </source>
</reference>
<feature type="compositionally biased region" description="Low complexity" evidence="1">
    <location>
        <begin position="80"/>
        <end position="117"/>
    </location>
</feature>
<feature type="region of interest" description="Disordered" evidence="1">
    <location>
        <begin position="47"/>
        <end position="117"/>
    </location>
</feature>
<evidence type="ECO:0000313" key="3">
    <source>
        <dbReference type="Proteomes" id="UP000193061"/>
    </source>
</evidence>